<evidence type="ECO:0000259" key="1">
    <source>
        <dbReference type="PROSITE" id="PS51819"/>
    </source>
</evidence>
<dbReference type="Pfam" id="PF00903">
    <property type="entry name" value="Glyoxalase"/>
    <property type="match status" value="1"/>
</dbReference>
<dbReference type="RefSeq" id="WP_077278738.1">
    <property type="nucleotide sequence ID" value="NZ_MVBK01000046.1"/>
</dbReference>
<dbReference type="PROSITE" id="PS51819">
    <property type="entry name" value="VOC"/>
    <property type="match status" value="1"/>
</dbReference>
<dbReference type="Gene3D" id="3.10.180.10">
    <property type="entry name" value="2,3-Dihydroxybiphenyl 1,2-Dioxygenase, domain 1"/>
    <property type="match status" value="1"/>
</dbReference>
<evidence type="ECO:0000313" key="3">
    <source>
        <dbReference type="Proteomes" id="UP000189462"/>
    </source>
</evidence>
<protein>
    <submittedName>
        <fullName evidence="2">Glyoxalase</fullName>
    </submittedName>
</protein>
<dbReference type="InterPro" id="IPR029068">
    <property type="entry name" value="Glyas_Bleomycin-R_OHBP_Dase"/>
</dbReference>
<feature type="domain" description="VOC" evidence="1">
    <location>
        <begin position="12"/>
        <end position="109"/>
    </location>
</feature>
<accession>A0A1V3NHL0</accession>
<dbReference type="OrthoDB" id="9795618at2"/>
<gene>
    <name evidence="2" type="ORF">B1C78_08560</name>
</gene>
<dbReference type="STRING" id="108003.B1C78_08560"/>
<dbReference type="Proteomes" id="UP000189462">
    <property type="component" value="Unassembled WGS sequence"/>
</dbReference>
<dbReference type="InterPro" id="IPR037523">
    <property type="entry name" value="VOC_core"/>
</dbReference>
<dbReference type="CDD" id="cd06587">
    <property type="entry name" value="VOC"/>
    <property type="match status" value="1"/>
</dbReference>
<proteinExistence type="predicted"/>
<organism evidence="2 3">
    <name type="scientific">Thioalkalivibrio denitrificans</name>
    <dbReference type="NCBI Taxonomy" id="108003"/>
    <lineage>
        <taxon>Bacteria</taxon>
        <taxon>Pseudomonadati</taxon>
        <taxon>Pseudomonadota</taxon>
        <taxon>Gammaproteobacteria</taxon>
        <taxon>Chromatiales</taxon>
        <taxon>Ectothiorhodospiraceae</taxon>
        <taxon>Thioalkalivibrio</taxon>
    </lineage>
</organism>
<dbReference type="SUPFAM" id="SSF54593">
    <property type="entry name" value="Glyoxalase/Bleomycin resistance protein/Dihydroxybiphenyl dioxygenase"/>
    <property type="match status" value="1"/>
</dbReference>
<reference evidence="2 3" key="1">
    <citation type="submission" date="2017-02" db="EMBL/GenBank/DDBJ databases">
        <title>Genomic diversity within the haloalkaliphilic genus Thioalkalivibrio.</title>
        <authorList>
            <person name="Ahn A.-C."/>
            <person name="Meier-Kolthoff J."/>
            <person name="Overmars L."/>
            <person name="Richter M."/>
            <person name="Woyke T."/>
            <person name="Sorokin D.Y."/>
            <person name="Muyzer G."/>
        </authorList>
    </citation>
    <scope>NUCLEOTIDE SEQUENCE [LARGE SCALE GENOMIC DNA]</scope>
    <source>
        <strain evidence="2 3">ALJD</strain>
    </source>
</reference>
<sequence>MSEARRNPPLDALHHVAIPVRNVARAVDWYCGRFRLELIYQDETWALLSFANTRLALVMPGQHPPHIGVVHPDARSFGVLKTHRDGSASIYLEDSEGNAVEILEDNAHV</sequence>
<dbReference type="AlphaFoldDB" id="A0A1V3NHL0"/>
<name>A0A1V3NHL0_9GAMM</name>
<evidence type="ECO:0000313" key="2">
    <source>
        <dbReference type="EMBL" id="OOG24545.1"/>
    </source>
</evidence>
<comment type="caution">
    <text evidence="2">The sequence shown here is derived from an EMBL/GenBank/DDBJ whole genome shotgun (WGS) entry which is preliminary data.</text>
</comment>
<dbReference type="EMBL" id="MVBK01000046">
    <property type="protein sequence ID" value="OOG24545.1"/>
    <property type="molecule type" value="Genomic_DNA"/>
</dbReference>
<keyword evidence="3" id="KW-1185">Reference proteome</keyword>
<dbReference type="InterPro" id="IPR004360">
    <property type="entry name" value="Glyas_Fos-R_dOase_dom"/>
</dbReference>